<dbReference type="Gene3D" id="2.120.10.80">
    <property type="entry name" value="Kelch-type beta propeller"/>
    <property type="match status" value="1"/>
</dbReference>
<evidence type="ECO:0000313" key="4">
    <source>
        <dbReference type="EMBL" id="CAG8631618.1"/>
    </source>
</evidence>
<evidence type="ECO:0000256" key="1">
    <source>
        <dbReference type="ARBA" id="ARBA00022441"/>
    </source>
</evidence>
<keyword evidence="2" id="KW-0677">Repeat</keyword>
<organism evidence="4 5">
    <name type="scientific">Acaulospora morrowiae</name>
    <dbReference type="NCBI Taxonomy" id="94023"/>
    <lineage>
        <taxon>Eukaryota</taxon>
        <taxon>Fungi</taxon>
        <taxon>Fungi incertae sedis</taxon>
        <taxon>Mucoromycota</taxon>
        <taxon>Glomeromycotina</taxon>
        <taxon>Glomeromycetes</taxon>
        <taxon>Diversisporales</taxon>
        <taxon>Acaulosporaceae</taxon>
        <taxon>Acaulospora</taxon>
    </lineage>
</organism>
<dbReference type="Proteomes" id="UP000789342">
    <property type="component" value="Unassembled WGS sequence"/>
</dbReference>
<keyword evidence="5" id="KW-1185">Reference proteome</keyword>
<keyword evidence="3" id="KW-1133">Transmembrane helix</keyword>
<feature type="transmembrane region" description="Helical" evidence="3">
    <location>
        <begin position="181"/>
        <end position="203"/>
    </location>
</feature>
<evidence type="ECO:0000256" key="2">
    <source>
        <dbReference type="ARBA" id="ARBA00022737"/>
    </source>
</evidence>
<gene>
    <name evidence="4" type="ORF">AMORRO_LOCUS9116</name>
</gene>
<proteinExistence type="predicted"/>
<dbReference type="AlphaFoldDB" id="A0A9N9DDZ4"/>
<keyword evidence="3" id="KW-0812">Transmembrane</keyword>
<dbReference type="InterPro" id="IPR011043">
    <property type="entry name" value="Gal_Oxase/kelch_b-propeller"/>
</dbReference>
<name>A0A9N9DDZ4_9GLOM</name>
<accession>A0A9N9DDZ4</accession>
<dbReference type="OrthoDB" id="432528at2759"/>
<dbReference type="PANTHER" id="PTHR46093:SF18">
    <property type="entry name" value="FIBRONECTIN TYPE-III DOMAIN-CONTAINING PROTEIN"/>
    <property type="match status" value="1"/>
</dbReference>
<dbReference type="Pfam" id="PF24681">
    <property type="entry name" value="Kelch_KLHDC2_KLHL20_DRC7"/>
    <property type="match status" value="1"/>
</dbReference>
<keyword evidence="1" id="KW-0880">Kelch repeat</keyword>
<reference evidence="4" key="1">
    <citation type="submission" date="2021-06" db="EMBL/GenBank/DDBJ databases">
        <authorList>
            <person name="Kallberg Y."/>
            <person name="Tangrot J."/>
            <person name="Rosling A."/>
        </authorList>
    </citation>
    <scope>NUCLEOTIDE SEQUENCE</scope>
    <source>
        <strain evidence="4">CL551</strain>
    </source>
</reference>
<dbReference type="InterPro" id="IPR015915">
    <property type="entry name" value="Kelch-typ_b-propeller"/>
</dbReference>
<protein>
    <submittedName>
        <fullName evidence="4">11702_t:CDS:1</fullName>
    </submittedName>
</protein>
<evidence type="ECO:0000256" key="3">
    <source>
        <dbReference type="SAM" id="Phobius"/>
    </source>
</evidence>
<dbReference type="EMBL" id="CAJVPV010008517">
    <property type="protein sequence ID" value="CAG8631618.1"/>
    <property type="molecule type" value="Genomic_DNA"/>
</dbReference>
<keyword evidence="3" id="KW-0472">Membrane</keyword>
<evidence type="ECO:0000313" key="5">
    <source>
        <dbReference type="Proteomes" id="UP000789342"/>
    </source>
</evidence>
<sequence>SEMNTTASNPRANYAAIMLDDGRILYIGGLNDKQSFVPMDQILIYDTKTSTWNMTAAVGKIPSVRIQHSAVLTNDGRIIIYGGSQNDSMPATPSLAVLRSVDFTWLEINESGTKPPNLQSHTSTLVGDLMIIAFGSTSNIYMLNTTNYTWTTQFTPPSSSSPEATYNDSDTLPIDISRTNAILAIIIAISCLTFFMACTIICTRFYKRQRRKMVVGIDR</sequence>
<comment type="caution">
    <text evidence="4">The sequence shown here is derived from an EMBL/GenBank/DDBJ whole genome shotgun (WGS) entry which is preliminary data.</text>
</comment>
<dbReference type="PANTHER" id="PTHR46093">
    <property type="entry name" value="ACYL-COA-BINDING DOMAIN-CONTAINING PROTEIN 5"/>
    <property type="match status" value="1"/>
</dbReference>
<dbReference type="SUPFAM" id="SSF50965">
    <property type="entry name" value="Galactose oxidase, central domain"/>
    <property type="match status" value="1"/>
</dbReference>
<feature type="non-terminal residue" evidence="4">
    <location>
        <position position="219"/>
    </location>
</feature>